<protein>
    <submittedName>
        <fullName evidence="2">YdcH family protein</fullName>
    </submittedName>
</protein>
<comment type="caution">
    <text evidence="2">The sequence shown here is derived from an EMBL/GenBank/DDBJ whole genome shotgun (WGS) entry which is preliminary data.</text>
</comment>
<reference evidence="2" key="1">
    <citation type="submission" date="2020-11" db="EMBL/GenBank/DDBJ databases">
        <title>Bacterial whole genome sequence for Caenimonas sp. DR4.4.</title>
        <authorList>
            <person name="Le V."/>
            <person name="Ko S.-R."/>
            <person name="Ahn C.-Y."/>
            <person name="Oh H.-M."/>
        </authorList>
    </citation>
    <scope>NUCLEOTIDE SEQUENCE</scope>
    <source>
        <strain evidence="2">DR4.4</strain>
    </source>
</reference>
<evidence type="ECO:0000313" key="3">
    <source>
        <dbReference type="Proteomes" id="UP000651050"/>
    </source>
</evidence>
<organism evidence="2 3">
    <name type="scientific">Caenimonas aquaedulcis</name>
    <dbReference type="NCBI Taxonomy" id="2793270"/>
    <lineage>
        <taxon>Bacteria</taxon>
        <taxon>Pseudomonadati</taxon>
        <taxon>Pseudomonadota</taxon>
        <taxon>Betaproteobacteria</taxon>
        <taxon>Burkholderiales</taxon>
        <taxon>Comamonadaceae</taxon>
        <taxon>Caenimonas</taxon>
    </lineage>
</organism>
<name>A0A931MEK3_9BURK</name>
<evidence type="ECO:0000313" key="2">
    <source>
        <dbReference type="EMBL" id="MBG9386807.1"/>
    </source>
</evidence>
<dbReference type="Proteomes" id="UP000651050">
    <property type="component" value="Unassembled WGS sequence"/>
</dbReference>
<keyword evidence="1" id="KW-0175">Coiled coil</keyword>
<gene>
    <name evidence="2" type="ORF">I5803_02115</name>
</gene>
<evidence type="ECO:0000256" key="1">
    <source>
        <dbReference type="SAM" id="Coils"/>
    </source>
</evidence>
<dbReference type="Pfam" id="PF04325">
    <property type="entry name" value="DUF465"/>
    <property type="match status" value="1"/>
</dbReference>
<accession>A0A931MEK3</accession>
<sequence length="67" mass="7864">MDSNLHSPDRRLIELRMEHADLDAMIDRASQESPVDELMMRRLKKRRLALRDLIARLELANDPKEPA</sequence>
<dbReference type="Gene3D" id="6.10.280.50">
    <property type="match status" value="1"/>
</dbReference>
<proteinExistence type="predicted"/>
<dbReference type="InterPro" id="IPR038444">
    <property type="entry name" value="DUF465_sf"/>
</dbReference>
<dbReference type="RefSeq" id="WP_196988432.1">
    <property type="nucleotide sequence ID" value="NZ_JADWYS010000001.1"/>
</dbReference>
<feature type="coiled-coil region" evidence="1">
    <location>
        <begin position="12"/>
        <end position="60"/>
    </location>
</feature>
<dbReference type="AlphaFoldDB" id="A0A931MEK3"/>
<keyword evidence="3" id="KW-1185">Reference proteome</keyword>
<dbReference type="EMBL" id="JADWYS010000001">
    <property type="protein sequence ID" value="MBG9386807.1"/>
    <property type="molecule type" value="Genomic_DNA"/>
</dbReference>
<dbReference type="InterPro" id="IPR007420">
    <property type="entry name" value="DUF465"/>
</dbReference>